<evidence type="ECO:0000256" key="1">
    <source>
        <dbReference type="ARBA" id="ARBA00022729"/>
    </source>
</evidence>
<dbReference type="PROSITE" id="PS51257">
    <property type="entry name" value="PROKAR_LIPOPROTEIN"/>
    <property type="match status" value="1"/>
</dbReference>
<comment type="caution">
    <text evidence="4">The sequence shown here is derived from an EMBL/GenBank/DDBJ whole genome shotgun (WGS) entry which is preliminary data.</text>
</comment>
<dbReference type="Pfam" id="PF04972">
    <property type="entry name" value="BON"/>
    <property type="match status" value="2"/>
</dbReference>
<reference evidence="4 5" key="1">
    <citation type="submission" date="2019-03" db="EMBL/GenBank/DDBJ databases">
        <title>Genomic Encyclopedia of Type Strains, Phase IV (KMG-IV): sequencing the most valuable type-strain genomes for metagenomic binning, comparative biology and taxonomic classification.</title>
        <authorList>
            <person name="Goeker M."/>
        </authorList>
    </citation>
    <scope>NUCLEOTIDE SEQUENCE [LARGE SCALE GENOMIC DNA]</scope>
    <source>
        <strain evidence="4 5">DSM 1709</strain>
    </source>
</reference>
<feature type="domain" description="BON" evidence="3">
    <location>
        <begin position="53"/>
        <end position="119"/>
    </location>
</feature>
<sequence>MNTRLVMRPLALALAAAAAAAALSACAPLIVGGAMVGGSMMVIDRRTSGAQVEDQGIELKAAAAVRDLATLGHVNITSYNRMVLLTGEVPSEDDRQRVERAVQRVENVRSVANELAVAGSSSLGSRSTDSIITSKVKATFVDAKDLQAPSIKVVTERAIVYLMGRVTEREATRAADLARSVSGVHKVVRVFEVISESELANLQRATQPAQPASGAR</sequence>
<dbReference type="PROSITE" id="PS50914">
    <property type="entry name" value="BON"/>
    <property type="match status" value="2"/>
</dbReference>
<accession>A0A4R2MD03</accession>
<dbReference type="InterPro" id="IPR007055">
    <property type="entry name" value="BON_dom"/>
</dbReference>
<name>A0A4R2MD03_RUBGE</name>
<dbReference type="SMART" id="SM00749">
    <property type="entry name" value="BON"/>
    <property type="match status" value="2"/>
</dbReference>
<dbReference type="InterPro" id="IPR051686">
    <property type="entry name" value="Lipoprotein_DolP"/>
</dbReference>
<evidence type="ECO:0000313" key="5">
    <source>
        <dbReference type="Proteomes" id="UP000295106"/>
    </source>
</evidence>
<dbReference type="PANTHER" id="PTHR34606">
    <property type="entry name" value="BON DOMAIN-CONTAINING PROTEIN"/>
    <property type="match status" value="1"/>
</dbReference>
<evidence type="ECO:0000259" key="3">
    <source>
        <dbReference type="PROSITE" id="PS50914"/>
    </source>
</evidence>
<feature type="chain" id="PRO_5020260463" evidence="2">
    <location>
        <begin position="28"/>
        <end position="216"/>
    </location>
</feature>
<dbReference type="Gene3D" id="3.30.1340.30">
    <property type="match status" value="1"/>
</dbReference>
<gene>
    <name evidence="4" type="ORF">EV684_113117</name>
</gene>
<dbReference type="EMBL" id="SLXD01000013">
    <property type="protein sequence ID" value="TCP00486.1"/>
    <property type="molecule type" value="Genomic_DNA"/>
</dbReference>
<dbReference type="Proteomes" id="UP000295106">
    <property type="component" value="Unassembled WGS sequence"/>
</dbReference>
<organism evidence="4 5">
    <name type="scientific">Rubrivivax gelatinosus</name>
    <name type="common">Rhodocyclus gelatinosus</name>
    <name type="synonym">Rhodopseudomonas gelatinosa</name>
    <dbReference type="NCBI Taxonomy" id="28068"/>
    <lineage>
        <taxon>Bacteria</taxon>
        <taxon>Pseudomonadati</taxon>
        <taxon>Pseudomonadota</taxon>
        <taxon>Betaproteobacteria</taxon>
        <taxon>Burkholderiales</taxon>
        <taxon>Sphaerotilaceae</taxon>
        <taxon>Rubrivivax</taxon>
    </lineage>
</organism>
<dbReference type="AlphaFoldDB" id="A0A4R2MD03"/>
<keyword evidence="1 2" id="KW-0732">Signal</keyword>
<feature type="domain" description="BON" evidence="3">
    <location>
        <begin position="128"/>
        <end position="195"/>
    </location>
</feature>
<feature type="signal peptide" evidence="2">
    <location>
        <begin position="1"/>
        <end position="27"/>
    </location>
</feature>
<evidence type="ECO:0000256" key="2">
    <source>
        <dbReference type="SAM" id="SignalP"/>
    </source>
</evidence>
<evidence type="ECO:0000313" key="4">
    <source>
        <dbReference type="EMBL" id="TCP00486.1"/>
    </source>
</evidence>
<protein>
    <submittedName>
        <fullName evidence="4">Osmotically-inducible protein OsmY</fullName>
    </submittedName>
</protein>
<dbReference type="PANTHER" id="PTHR34606:SF4">
    <property type="entry name" value="OUTER MEMBRANE LIPOPROTEIN DOLP"/>
    <property type="match status" value="1"/>
</dbReference>
<dbReference type="InterPro" id="IPR014004">
    <property type="entry name" value="Transpt-assoc_nodulatn_dom_bac"/>
</dbReference>
<proteinExistence type="predicted"/>